<feature type="transmembrane region" description="Helical" evidence="1">
    <location>
        <begin position="307"/>
        <end position="330"/>
    </location>
</feature>
<dbReference type="GO" id="GO:0045227">
    <property type="term" value="P:capsule polysaccharide biosynthetic process"/>
    <property type="evidence" value="ECO:0007669"/>
    <property type="project" value="InterPro"/>
</dbReference>
<keyword evidence="1" id="KW-1133">Transmembrane helix</keyword>
<keyword evidence="3" id="KW-1185">Reference proteome</keyword>
<keyword evidence="1" id="KW-0812">Transmembrane</keyword>
<dbReference type="InterPro" id="IPR008338">
    <property type="entry name" value="Capsule_biosynth_CapC"/>
</dbReference>
<evidence type="ECO:0000313" key="2">
    <source>
        <dbReference type="EMBL" id="MBJ3763337.1"/>
    </source>
</evidence>
<dbReference type="RefSeq" id="WP_198916508.1">
    <property type="nucleotide sequence ID" value="NZ_JAEKPD010000009.1"/>
</dbReference>
<evidence type="ECO:0000313" key="3">
    <source>
        <dbReference type="Proteomes" id="UP000642488"/>
    </source>
</evidence>
<feature type="transmembrane region" description="Helical" evidence="1">
    <location>
        <begin position="172"/>
        <end position="191"/>
    </location>
</feature>
<keyword evidence="1" id="KW-0472">Membrane</keyword>
<reference evidence="2" key="1">
    <citation type="submission" date="2020-12" db="EMBL/GenBank/DDBJ databases">
        <title>Bacterial taxonomy.</title>
        <authorList>
            <person name="Pan X."/>
        </authorList>
    </citation>
    <scope>NUCLEOTIDE SEQUENCE</scope>
    <source>
        <strain evidence="2">KCTC 52957</strain>
    </source>
</reference>
<feature type="transmembrane region" description="Helical" evidence="1">
    <location>
        <begin position="198"/>
        <end position="215"/>
    </location>
</feature>
<feature type="transmembrane region" description="Helical" evidence="1">
    <location>
        <begin position="9"/>
        <end position="25"/>
    </location>
</feature>
<dbReference type="Proteomes" id="UP000642488">
    <property type="component" value="Unassembled WGS sequence"/>
</dbReference>
<sequence length="380" mass="40469">MALYYHPDLVRFAFVLGIVVSILFYERRHLTTGGIAVPGYLAFAIFQPFIVPAVFLAALASYLAVHKGLARLMILPAAAKFSLTIVCSSVIHLAVDATLVARLGLQESSPFLRGIGYVVPGLLAHDFSRHGIAKTTVNVGVTTCIVAVALVGLIFAFPDLARVQASPVTDVFPIRLAFLPLLVFLSLIAWLGLVRMHGLRCGGFLGGAFLTLLVLQPSELVRFALAALATGLVVRHLLDPVCILFGRRRFAAHMLVGACLSWAAFRVSELHFAGETISVVTPSLSVLGVLLTGLISHDIDQVGPAHFALGAFLSIGFTLTGTLLLVEAVTAQRAEVALPLLVCFVVGAVLLATRPAHLRALAARASHLFFTQGSRNAADR</sequence>
<proteinExistence type="predicted"/>
<feature type="transmembrane region" description="Helical" evidence="1">
    <location>
        <begin position="139"/>
        <end position="157"/>
    </location>
</feature>
<dbReference type="GO" id="GO:0016020">
    <property type="term" value="C:membrane"/>
    <property type="evidence" value="ECO:0007669"/>
    <property type="project" value="InterPro"/>
</dbReference>
<protein>
    <submittedName>
        <fullName evidence="2">Uncharacterized protein</fullName>
    </submittedName>
</protein>
<gene>
    <name evidence="2" type="ORF">ILP92_11330</name>
</gene>
<feature type="transmembrane region" description="Helical" evidence="1">
    <location>
        <begin position="45"/>
        <end position="65"/>
    </location>
</feature>
<feature type="transmembrane region" description="Helical" evidence="1">
    <location>
        <begin position="72"/>
        <end position="91"/>
    </location>
</feature>
<comment type="caution">
    <text evidence="2">The sequence shown here is derived from an EMBL/GenBank/DDBJ whole genome shotgun (WGS) entry which is preliminary data.</text>
</comment>
<feature type="transmembrane region" description="Helical" evidence="1">
    <location>
        <begin position="336"/>
        <end position="353"/>
    </location>
</feature>
<dbReference type="EMBL" id="JAEKPD010000009">
    <property type="protein sequence ID" value="MBJ3763337.1"/>
    <property type="molecule type" value="Genomic_DNA"/>
</dbReference>
<evidence type="ECO:0000256" key="1">
    <source>
        <dbReference type="SAM" id="Phobius"/>
    </source>
</evidence>
<dbReference type="AlphaFoldDB" id="A0A934MA83"/>
<feature type="transmembrane region" description="Helical" evidence="1">
    <location>
        <begin position="221"/>
        <end position="238"/>
    </location>
</feature>
<name>A0A934MA83_9RHOB</name>
<organism evidence="2 3">
    <name type="scientific">Palleronia pontilimi</name>
    <dbReference type="NCBI Taxonomy" id="1964209"/>
    <lineage>
        <taxon>Bacteria</taxon>
        <taxon>Pseudomonadati</taxon>
        <taxon>Pseudomonadota</taxon>
        <taxon>Alphaproteobacteria</taxon>
        <taxon>Rhodobacterales</taxon>
        <taxon>Roseobacteraceae</taxon>
        <taxon>Palleronia</taxon>
    </lineage>
</organism>
<accession>A0A934MA83</accession>
<feature type="transmembrane region" description="Helical" evidence="1">
    <location>
        <begin position="277"/>
        <end position="295"/>
    </location>
</feature>
<dbReference type="Pfam" id="PF14102">
    <property type="entry name" value="Caps_synth_CapC"/>
    <property type="match status" value="2"/>
</dbReference>